<keyword evidence="3" id="KW-1185">Reference proteome</keyword>
<dbReference type="RefSeq" id="WP_058499070.1">
    <property type="nucleotide sequence ID" value="NZ_CAAAHW010000003.1"/>
</dbReference>
<dbReference type="AlphaFoldDB" id="A0A378J9Z2"/>
<reference evidence="2 4" key="2">
    <citation type="submission" date="2018-06" db="EMBL/GenBank/DDBJ databases">
        <authorList>
            <consortium name="Pathogen Informatics"/>
            <person name="Doyle S."/>
        </authorList>
    </citation>
    <scope>NUCLEOTIDE SEQUENCE [LARGE SCALE GENOMIC DNA]</scope>
    <source>
        <strain evidence="2 4">NCTC12388</strain>
    </source>
</reference>
<accession>A0A378J9Z2</accession>
<dbReference type="EMBL" id="LNYE01000022">
    <property type="protein sequence ID" value="KTD10993.1"/>
    <property type="molecule type" value="Genomic_DNA"/>
</dbReference>
<evidence type="ECO:0000313" key="3">
    <source>
        <dbReference type="Proteomes" id="UP000054691"/>
    </source>
</evidence>
<name>A0A378J9Z2_9GAMM</name>
<reference evidence="1 3" key="1">
    <citation type="submission" date="2015-11" db="EMBL/GenBank/DDBJ databases">
        <title>Genomic analysis of 38 Legionella species identifies large and diverse effector repertoires.</title>
        <authorList>
            <person name="Burstein D."/>
            <person name="Amaro F."/>
            <person name="Zusman T."/>
            <person name="Lifshitz Z."/>
            <person name="Cohen O."/>
            <person name="Gilbert J.A."/>
            <person name="Pupko T."/>
            <person name="Shuman H.A."/>
            <person name="Segal G."/>
        </authorList>
    </citation>
    <scope>NUCLEOTIDE SEQUENCE [LARGE SCALE GENOMIC DNA]</scope>
    <source>
        <strain evidence="1 3">Lyon 8420412</strain>
    </source>
</reference>
<sequence>MNNDEDNKKTQALLVRLDPIIEEINQALLSSKPIPNKRNEISLILMKINKYKKLRKGHQGSENVELEIKSLSSIFSSTDAILKNISEGEYISEYLDNGLFHKFADISDEIKRLVG</sequence>
<evidence type="ECO:0008006" key="5">
    <source>
        <dbReference type="Google" id="ProtNLM"/>
    </source>
</evidence>
<organism evidence="2 4">
    <name type="scientific">Legionella gratiana</name>
    <dbReference type="NCBI Taxonomy" id="45066"/>
    <lineage>
        <taxon>Bacteria</taxon>
        <taxon>Pseudomonadati</taxon>
        <taxon>Pseudomonadota</taxon>
        <taxon>Gammaproteobacteria</taxon>
        <taxon>Legionellales</taxon>
        <taxon>Legionellaceae</taxon>
        <taxon>Legionella</taxon>
    </lineage>
</organism>
<dbReference type="OrthoDB" id="5651159at2"/>
<evidence type="ECO:0000313" key="1">
    <source>
        <dbReference type="EMBL" id="KTD10993.1"/>
    </source>
</evidence>
<protein>
    <recommendedName>
        <fullName evidence="5">Coiled-coil protein</fullName>
    </recommendedName>
</protein>
<proteinExistence type="predicted"/>
<dbReference type="Proteomes" id="UP000054691">
    <property type="component" value="Unassembled WGS sequence"/>
</dbReference>
<dbReference type="Proteomes" id="UP000254476">
    <property type="component" value="Unassembled WGS sequence"/>
</dbReference>
<gene>
    <name evidence="1" type="ORF">Lgra_1959</name>
    <name evidence="2" type="ORF">NCTC12388_01650</name>
</gene>
<evidence type="ECO:0000313" key="2">
    <source>
        <dbReference type="EMBL" id="STX44664.1"/>
    </source>
</evidence>
<dbReference type="EMBL" id="UGOB01000001">
    <property type="protein sequence ID" value="STX44664.1"/>
    <property type="molecule type" value="Genomic_DNA"/>
</dbReference>
<evidence type="ECO:0000313" key="4">
    <source>
        <dbReference type="Proteomes" id="UP000254476"/>
    </source>
</evidence>